<dbReference type="EMBL" id="DWXN01000010">
    <property type="protein sequence ID" value="HJB74936.1"/>
    <property type="molecule type" value="Genomic_DNA"/>
</dbReference>
<sequence>MSKGKKAATAAVIILLAAVIAVAAWHYFGNAGKSAESESETVSESISDTQTKTPSVFESETQTTSESTTQSTTAGTTRKDTTVQVTGYMLPLTVREAMDALQMHYGSAYEINSTVEENGLNYFSVNLNGERFASVAVDLVTGRAEETIRETGEKTDFSLV</sequence>
<name>A0A9D2MIZ2_9FIRM</name>
<organism evidence="3 4">
    <name type="scientific">Candidatus Eubacterium faecale</name>
    <dbReference type="NCBI Taxonomy" id="2838568"/>
    <lineage>
        <taxon>Bacteria</taxon>
        <taxon>Bacillati</taxon>
        <taxon>Bacillota</taxon>
        <taxon>Clostridia</taxon>
        <taxon>Eubacteriales</taxon>
        <taxon>Eubacteriaceae</taxon>
        <taxon>Eubacterium</taxon>
    </lineage>
</organism>
<accession>A0A9D2MIZ2</accession>
<feature type="compositionally biased region" description="Low complexity" evidence="1">
    <location>
        <begin position="58"/>
        <end position="73"/>
    </location>
</feature>
<dbReference type="AlphaFoldDB" id="A0A9D2MIZ2"/>
<evidence type="ECO:0008006" key="5">
    <source>
        <dbReference type="Google" id="ProtNLM"/>
    </source>
</evidence>
<comment type="caution">
    <text evidence="3">The sequence shown here is derived from an EMBL/GenBank/DDBJ whole genome shotgun (WGS) entry which is preliminary data.</text>
</comment>
<feature type="signal peptide" evidence="2">
    <location>
        <begin position="1"/>
        <end position="23"/>
    </location>
</feature>
<feature type="chain" id="PRO_5039327418" description="PepSY domain-containing protein" evidence="2">
    <location>
        <begin position="24"/>
        <end position="160"/>
    </location>
</feature>
<protein>
    <recommendedName>
        <fullName evidence="5">PepSY domain-containing protein</fullName>
    </recommendedName>
</protein>
<reference evidence="3" key="2">
    <citation type="submission" date="2021-04" db="EMBL/GenBank/DDBJ databases">
        <authorList>
            <person name="Gilroy R."/>
        </authorList>
    </citation>
    <scope>NUCLEOTIDE SEQUENCE</scope>
    <source>
        <strain evidence="3">CHK188-16595</strain>
    </source>
</reference>
<gene>
    <name evidence="3" type="ORF">IAA37_04585</name>
</gene>
<feature type="region of interest" description="Disordered" evidence="1">
    <location>
        <begin position="39"/>
        <end position="78"/>
    </location>
</feature>
<keyword evidence="2" id="KW-0732">Signal</keyword>
<evidence type="ECO:0000313" key="4">
    <source>
        <dbReference type="Proteomes" id="UP000823877"/>
    </source>
</evidence>
<proteinExistence type="predicted"/>
<evidence type="ECO:0000256" key="2">
    <source>
        <dbReference type="SAM" id="SignalP"/>
    </source>
</evidence>
<dbReference type="Proteomes" id="UP000823877">
    <property type="component" value="Unassembled WGS sequence"/>
</dbReference>
<evidence type="ECO:0000313" key="3">
    <source>
        <dbReference type="EMBL" id="HJB74936.1"/>
    </source>
</evidence>
<evidence type="ECO:0000256" key="1">
    <source>
        <dbReference type="SAM" id="MobiDB-lite"/>
    </source>
</evidence>
<reference evidence="3" key="1">
    <citation type="journal article" date="2021" name="PeerJ">
        <title>Extensive microbial diversity within the chicken gut microbiome revealed by metagenomics and culture.</title>
        <authorList>
            <person name="Gilroy R."/>
            <person name="Ravi A."/>
            <person name="Getino M."/>
            <person name="Pursley I."/>
            <person name="Horton D.L."/>
            <person name="Alikhan N.F."/>
            <person name="Baker D."/>
            <person name="Gharbi K."/>
            <person name="Hall N."/>
            <person name="Watson M."/>
            <person name="Adriaenssens E.M."/>
            <person name="Foster-Nyarko E."/>
            <person name="Jarju S."/>
            <person name="Secka A."/>
            <person name="Antonio M."/>
            <person name="Oren A."/>
            <person name="Chaudhuri R.R."/>
            <person name="La Ragione R."/>
            <person name="Hildebrand F."/>
            <person name="Pallen M.J."/>
        </authorList>
    </citation>
    <scope>NUCLEOTIDE SEQUENCE</scope>
    <source>
        <strain evidence="3">CHK188-16595</strain>
    </source>
</reference>